<protein>
    <submittedName>
        <fullName evidence="1">Uncharacterized protein</fullName>
    </submittedName>
</protein>
<dbReference type="AlphaFoldDB" id="A0A1W6ML94"/>
<name>A0A1W6ML94_9FLAO</name>
<evidence type="ECO:0000313" key="2">
    <source>
        <dbReference type="Proteomes" id="UP000193431"/>
    </source>
</evidence>
<sequence length="142" mass="16240">MKASTIVFTVLTIFFVSCSNQNYKTSKGLVFDSRDWGVRFEQPYIMTGQDAAAEDTKVYRMYLSALMFEGVEIDYAYFRQMKSSMISKIGNKNPQILVVFDESQHMLDDSMFGISDRQAVVVLKTKNGSSKIVKLEDMRIVK</sequence>
<gene>
    <name evidence="1" type="ORF">BST97_10270</name>
</gene>
<reference evidence="1 2" key="1">
    <citation type="submission" date="2016-11" db="EMBL/GenBank/DDBJ databases">
        <title>Trade-off between light-utilization and light-protection in marine flavobacteria.</title>
        <authorList>
            <person name="Kumagai Y."/>
        </authorList>
    </citation>
    <scope>NUCLEOTIDE SEQUENCE [LARGE SCALE GENOMIC DNA]</scope>
    <source>
        <strain evidence="1 2">JCM 13191</strain>
    </source>
</reference>
<dbReference type="EMBL" id="CP019344">
    <property type="protein sequence ID" value="ARN78342.1"/>
    <property type="molecule type" value="Genomic_DNA"/>
</dbReference>
<keyword evidence="2" id="KW-1185">Reference proteome</keyword>
<dbReference type="PROSITE" id="PS51257">
    <property type="entry name" value="PROKAR_LIPOPROTEIN"/>
    <property type="match status" value="1"/>
</dbReference>
<dbReference type="STRING" id="331648.BST97_10270"/>
<dbReference type="Proteomes" id="UP000193431">
    <property type="component" value="Chromosome"/>
</dbReference>
<proteinExistence type="predicted"/>
<evidence type="ECO:0000313" key="1">
    <source>
        <dbReference type="EMBL" id="ARN78342.1"/>
    </source>
</evidence>
<organism evidence="1 2">
    <name type="scientific">Nonlabens spongiae</name>
    <dbReference type="NCBI Taxonomy" id="331648"/>
    <lineage>
        <taxon>Bacteria</taxon>
        <taxon>Pseudomonadati</taxon>
        <taxon>Bacteroidota</taxon>
        <taxon>Flavobacteriia</taxon>
        <taxon>Flavobacteriales</taxon>
        <taxon>Flavobacteriaceae</taxon>
        <taxon>Nonlabens</taxon>
    </lineage>
</organism>
<accession>A0A1W6ML94</accession>